<sequence length="364" mass="40154">MLDFYTSPVITEHQTHVGIDTFKQRIDQDPEVHTDPITVTMPMNRRYQALRDPMPSSTFSSLPGMKWSDNTKNSSSISTGLIDCIRQTVIGEGNIFDGRFGLRRITYADYAASGRSTSFIEDVVRHEVVPFHANTHTEVSQTGRQTSRLRENARDIIQQAVGAGVEDVVIFGGSGSTFAVNRMVDILDLKKEMTYRTPGLWSLSAHMGIIPIFSHGAKRAQMSLSSKRAARDISIKSNLQLNFFDIKIALSKLAVFSAGSNVTGILTDVDTISSLLHQHSALALWDYAAAAPHVSINMNPDGEQGPRNKGLSLSRLTSLLAVQRYETSPVHREEGATPDIIEPLPAGLEFRIKQEIGAGYIERQ</sequence>
<protein>
    <submittedName>
        <fullName evidence="3">Aminotransferase</fullName>
    </submittedName>
</protein>
<evidence type="ECO:0000256" key="1">
    <source>
        <dbReference type="ARBA" id="ARBA00022898"/>
    </source>
</evidence>
<dbReference type="InterPro" id="IPR015424">
    <property type="entry name" value="PyrdxlP-dep_Trfase"/>
</dbReference>
<evidence type="ECO:0000313" key="3">
    <source>
        <dbReference type="EMBL" id="CDZ97455.1"/>
    </source>
</evidence>
<dbReference type="PANTHER" id="PTHR43586:SF8">
    <property type="entry name" value="CYSTEINE DESULFURASE 1, CHLOROPLASTIC"/>
    <property type="match status" value="1"/>
</dbReference>
<keyword evidence="3" id="KW-0808">Transferase</keyword>
<dbReference type="EMBL" id="LN483167">
    <property type="protein sequence ID" value="CDZ97455.1"/>
    <property type="molecule type" value="Genomic_DNA"/>
</dbReference>
<dbReference type="Pfam" id="PF00266">
    <property type="entry name" value="Aminotran_5"/>
    <property type="match status" value="1"/>
</dbReference>
<name>A0A0F7SGE0_PHARH</name>
<dbReference type="AlphaFoldDB" id="A0A0F7SGE0"/>
<proteinExistence type="predicted"/>
<keyword evidence="1" id="KW-0663">Pyridoxal phosphate</keyword>
<dbReference type="SUPFAM" id="SSF53383">
    <property type="entry name" value="PLP-dependent transferases"/>
    <property type="match status" value="1"/>
</dbReference>
<organism evidence="3">
    <name type="scientific">Phaffia rhodozyma</name>
    <name type="common">Yeast</name>
    <name type="synonym">Xanthophyllomyces dendrorhous</name>
    <dbReference type="NCBI Taxonomy" id="264483"/>
    <lineage>
        <taxon>Eukaryota</taxon>
        <taxon>Fungi</taxon>
        <taxon>Dikarya</taxon>
        <taxon>Basidiomycota</taxon>
        <taxon>Agaricomycotina</taxon>
        <taxon>Tremellomycetes</taxon>
        <taxon>Cystofilobasidiales</taxon>
        <taxon>Mrakiaceae</taxon>
        <taxon>Phaffia</taxon>
    </lineage>
</organism>
<feature type="domain" description="Aminotransferase class V" evidence="2">
    <location>
        <begin position="107"/>
        <end position="299"/>
    </location>
</feature>
<dbReference type="InterPro" id="IPR015421">
    <property type="entry name" value="PyrdxlP-dep_Trfase_major"/>
</dbReference>
<dbReference type="InterPro" id="IPR000192">
    <property type="entry name" value="Aminotrans_V_dom"/>
</dbReference>
<reference evidence="3" key="1">
    <citation type="submission" date="2014-08" db="EMBL/GenBank/DDBJ databases">
        <authorList>
            <person name="Sharma Rahul"/>
            <person name="Thines Marco"/>
        </authorList>
    </citation>
    <scope>NUCLEOTIDE SEQUENCE</scope>
</reference>
<accession>A0A0F7SGE0</accession>
<evidence type="ECO:0000259" key="2">
    <source>
        <dbReference type="Pfam" id="PF00266"/>
    </source>
</evidence>
<keyword evidence="3" id="KW-0032">Aminotransferase</keyword>
<dbReference type="Gene3D" id="3.40.640.10">
    <property type="entry name" value="Type I PLP-dependent aspartate aminotransferase-like (Major domain)"/>
    <property type="match status" value="1"/>
</dbReference>
<dbReference type="PANTHER" id="PTHR43586">
    <property type="entry name" value="CYSTEINE DESULFURASE"/>
    <property type="match status" value="1"/>
</dbReference>
<dbReference type="GO" id="GO:0008483">
    <property type="term" value="F:transaminase activity"/>
    <property type="evidence" value="ECO:0007669"/>
    <property type="project" value="UniProtKB-KW"/>
</dbReference>